<proteinExistence type="predicted"/>
<gene>
    <name evidence="2" type="ORF">CTOB1V02_LOCUS4353</name>
</gene>
<feature type="region of interest" description="Disordered" evidence="1">
    <location>
        <begin position="261"/>
        <end position="363"/>
    </location>
</feature>
<dbReference type="EMBL" id="OB660828">
    <property type="protein sequence ID" value="CAD7226435.1"/>
    <property type="molecule type" value="Genomic_DNA"/>
</dbReference>
<evidence type="ECO:0000313" key="2">
    <source>
        <dbReference type="EMBL" id="CAD7226435.1"/>
    </source>
</evidence>
<dbReference type="AlphaFoldDB" id="A0A7R8WCU0"/>
<feature type="region of interest" description="Disordered" evidence="1">
    <location>
        <begin position="798"/>
        <end position="831"/>
    </location>
</feature>
<organism evidence="2">
    <name type="scientific">Cyprideis torosa</name>
    <dbReference type="NCBI Taxonomy" id="163714"/>
    <lineage>
        <taxon>Eukaryota</taxon>
        <taxon>Metazoa</taxon>
        <taxon>Ecdysozoa</taxon>
        <taxon>Arthropoda</taxon>
        <taxon>Crustacea</taxon>
        <taxon>Oligostraca</taxon>
        <taxon>Ostracoda</taxon>
        <taxon>Podocopa</taxon>
        <taxon>Podocopida</taxon>
        <taxon>Cytherocopina</taxon>
        <taxon>Cytheroidea</taxon>
        <taxon>Cytherideidae</taxon>
        <taxon>Cyprideis</taxon>
    </lineage>
</organism>
<feature type="region of interest" description="Disordered" evidence="1">
    <location>
        <begin position="744"/>
        <end position="764"/>
    </location>
</feature>
<dbReference type="OrthoDB" id="10688491at2759"/>
<dbReference type="PANTHER" id="PTHR47306:SF2">
    <property type="entry name" value="CORE-BINDING (CB) DOMAIN-CONTAINING PROTEIN"/>
    <property type="match status" value="1"/>
</dbReference>
<sequence length="861" mass="93943">MAGQKTVRYNRRAGEGTACAVYRMVSVNGEFGQASTRLSHTASTQRCAHQQARTQKKQQATTQDSVRRLILLEAATAINAALSGTPYADFLQKVGFLWNGNGEEDHNPIARVAIPAGNATPIAADDAKKEDAVVATSNDDALAPSIATEDAVVATSNDDAFSPPISGEDAVVVTRNDDAFAPSIATEDAVVATSNDDAFSPPISAEDAVVVTRNDNALAPPPFAADDARKEDTVALNPALAISIAADDAADDAILVDTPACDPASDGGTPACDPDSDGGTPACDPASDGETPACDPASDGETPVKRRALRPRVAKISFGNSPSDVEDSGDEWVCSSPSSSEAGESSGQSTNEEEIPIFQQRKSKSTRDAVRRLKLNLTLPREEFVDFERHLRTVQNRDSKMAISQYLGILGRVMYYVQSRCGKEDEMSLDATYLRHRGLIAEYLDKLSSIPTIASSTMANYVKALQLFQKWVLGAMNPPPNLDAAAEIRDLNCTLSLYQKGSHRGVANEMKRKKFSFHQKSVRVHKLQEVVQFRHNADVQRRIQDILEMPAVQLRSGNDSGGSLHYQTLQGYILSIFLLCHGQRPSVAKNMTVSEYLKAQKTMGKRGAVFVISVLDHKTGSTQPSQVALPAEDYQLLQKYNAVCCLLFPQRQYFFVDTKGDKVINPSLRVQRFLSQFGLPNVTANQARRAIETASDRFLEEEQQKKVAFYLCHSYGTAKKHYTYKDASEVAHTAEVIEELFDRNPSTREDPRKDCGSSAGTFVNSRRNPLETMHTIDPQPAEFKVHFEAKEIPGECNLPKKNTVSSLASDEQPTTTASTIAADSAQEGDGHQPNRVILVDEKHLPFLEELVTHILAGNHHH</sequence>
<evidence type="ECO:0000256" key="1">
    <source>
        <dbReference type="SAM" id="MobiDB-lite"/>
    </source>
</evidence>
<feature type="compositionally biased region" description="Basic and acidic residues" evidence="1">
    <location>
        <begin position="744"/>
        <end position="755"/>
    </location>
</feature>
<accession>A0A7R8WCU0</accession>
<reference evidence="2" key="1">
    <citation type="submission" date="2020-11" db="EMBL/GenBank/DDBJ databases">
        <authorList>
            <person name="Tran Van P."/>
        </authorList>
    </citation>
    <scope>NUCLEOTIDE SEQUENCE</scope>
</reference>
<protein>
    <submittedName>
        <fullName evidence="2">Uncharacterized protein</fullName>
    </submittedName>
</protein>
<name>A0A7R8WCU0_9CRUS</name>
<dbReference type="PANTHER" id="PTHR47306">
    <property type="entry name" value="SI:CH211-178J18.4-RELATED"/>
    <property type="match status" value="1"/>
</dbReference>
<feature type="compositionally biased region" description="Polar residues" evidence="1">
    <location>
        <begin position="800"/>
        <end position="813"/>
    </location>
</feature>
<feature type="compositionally biased region" description="Low complexity" evidence="1">
    <location>
        <begin position="814"/>
        <end position="825"/>
    </location>
</feature>
<feature type="compositionally biased region" description="Low complexity" evidence="1">
    <location>
        <begin position="335"/>
        <end position="349"/>
    </location>
</feature>